<gene>
    <name evidence="5" type="primary">Fam110c</name>
</gene>
<dbReference type="GO" id="GO:0060491">
    <property type="term" value="P:regulation of cell projection assembly"/>
    <property type="evidence" value="ECO:0007669"/>
    <property type="project" value="TreeGrafter"/>
</dbReference>
<dbReference type="InterPro" id="IPR025741">
    <property type="entry name" value="FAM110_C"/>
</dbReference>
<feature type="compositionally biased region" description="Basic and acidic residues" evidence="2">
    <location>
        <begin position="217"/>
        <end position="227"/>
    </location>
</feature>
<dbReference type="InParanoid" id="A0A6P6DKF4"/>
<dbReference type="PANTHER" id="PTHR14758:SF5">
    <property type="entry name" value="PROTEIN FAM110C"/>
    <property type="match status" value="1"/>
</dbReference>
<sequence>MRALPALNAPRDPTRPSAVERLAADRARFSRGPGGGGDPTSKNCSLGDNRNPVSEPRSLDAPGGVQQPSALQVPTPVSRRVIPRRPLRPDSLVIYRQKCDFVRSPGSEGSRGSLVKKLFPGPGRDRTSEPPATPRLVRAERTKPDSVTPEVPRRSGTTSNPAIPGNSRTSGVPAASAQPMPLGSPAVPVILGSIATPENRARTSSPRVARRPGLQRSHSDLSRRSCDPGAERDAFFQFCGLDPEVVEALGRDNFSAGSDCAVLKVRSVSVATSEGGFSHHSGGEDDGLQEEALTEQVPSTTSIVERNARIIKWLYTCKKAKGIPGQGQQGPS</sequence>
<evidence type="ECO:0000313" key="4">
    <source>
        <dbReference type="Proteomes" id="UP000515203"/>
    </source>
</evidence>
<dbReference type="InterPro" id="IPR025740">
    <property type="entry name" value="FAM110"/>
</dbReference>
<dbReference type="GeneID" id="101581246"/>
<feature type="compositionally biased region" description="Polar residues" evidence="2">
    <location>
        <begin position="40"/>
        <end position="52"/>
    </location>
</feature>
<dbReference type="GO" id="GO:0005938">
    <property type="term" value="C:cell cortex"/>
    <property type="evidence" value="ECO:0007669"/>
    <property type="project" value="TreeGrafter"/>
</dbReference>
<dbReference type="Proteomes" id="UP000515203">
    <property type="component" value="Unplaced"/>
</dbReference>
<dbReference type="OrthoDB" id="10028183at2759"/>
<feature type="region of interest" description="Disordered" evidence="2">
    <location>
        <begin position="273"/>
        <end position="300"/>
    </location>
</feature>
<evidence type="ECO:0000256" key="2">
    <source>
        <dbReference type="SAM" id="MobiDB-lite"/>
    </source>
</evidence>
<dbReference type="AlphaFoldDB" id="A0A6P6DKF4"/>
<accession>A0A6P6DKF4</accession>
<feature type="compositionally biased region" description="Polar residues" evidence="2">
    <location>
        <begin position="155"/>
        <end position="170"/>
    </location>
</feature>
<feature type="region of interest" description="Disordered" evidence="2">
    <location>
        <begin position="196"/>
        <end position="227"/>
    </location>
</feature>
<comment type="similarity">
    <text evidence="1">Belongs to the FAM110 family.</text>
</comment>
<feature type="region of interest" description="Disordered" evidence="2">
    <location>
        <begin position="23"/>
        <end position="89"/>
    </location>
</feature>
<proteinExistence type="inferred from homology"/>
<protein>
    <submittedName>
        <fullName evidence="5">Protein FAM110C</fullName>
    </submittedName>
</protein>
<evidence type="ECO:0000259" key="3">
    <source>
        <dbReference type="Pfam" id="PF14160"/>
    </source>
</evidence>
<name>A0A6P6DKF4_OCTDE</name>
<dbReference type="GO" id="GO:0043014">
    <property type="term" value="F:alpha-tubulin binding"/>
    <property type="evidence" value="ECO:0007669"/>
    <property type="project" value="TreeGrafter"/>
</dbReference>
<keyword evidence="4" id="KW-1185">Reference proteome</keyword>
<dbReference type="GO" id="GO:0030335">
    <property type="term" value="P:positive regulation of cell migration"/>
    <property type="evidence" value="ECO:0007669"/>
    <property type="project" value="TreeGrafter"/>
</dbReference>
<organism evidence="4 5">
    <name type="scientific">Octodon degus</name>
    <name type="common">Degu</name>
    <name type="synonym">Sciurus degus</name>
    <dbReference type="NCBI Taxonomy" id="10160"/>
    <lineage>
        <taxon>Eukaryota</taxon>
        <taxon>Metazoa</taxon>
        <taxon>Chordata</taxon>
        <taxon>Craniata</taxon>
        <taxon>Vertebrata</taxon>
        <taxon>Euteleostomi</taxon>
        <taxon>Mammalia</taxon>
        <taxon>Eutheria</taxon>
        <taxon>Euarchontoglires</taxon>
        <taxon>Glires</taxon>
        <taxon>Rodentia</taxon>
        <taxon>Hystricomorpha</taxon>
        <taxon>Octodontidae</taxon>
        <taxon>Octodon</taxon>
    </lineage>
</organism>
<feature type="domain" description="Centrosome-associated FAM110 C-terminal" evidence="3">
    <location>
        <begin position="212"/>
        <end position="320"/>
    </location>
</feature>
<dbReference type="Pfam" id="PF14160">
    <property type="entry name" value="FAM110_C"/>
    <property type="match status" value="1"/>
</dbReference>
<feature type="region of interest" description="Disordered" evidence="2">
    <location>
        <begin position="101"/>
        <end position="180"/>
    </location>
</feature>
<dbReference type="FunCoup" id="A0A6P6DKF4">
    <property type="interactions" value="115"/>
</dbReference>
<dbReference type="CTD" id="642273"/>
<dbReference type="RefSeq" id="XP_023560554.1">
    <property type="nucleotide sequence ID" value="XM_023704786.1"/>
</dbReference>
<dbReference type="PANTHER" id="PTHR14758">
    <property type="entry name" value="AGAP005440-PA"/>
    <property type="match status" value="1"/>
</dbReference>
<evidence type="ECO:0000256" key="1">
    <source>
        <dbReference type="ARBA" id="ARBA00010576"/>
    </source>
</evidence>
<evidence type="ECO:0000313" key="5">
    <source>
        <dbReference type="RefSeq" id="XP_023560554.1"/>
    </source>
</evidence>
<feature type="compositionally biased region" description="Acidic residues" evidence="2">
    <location>
        <begin position="284"/>
        <end position="293"/>
    </location>
</feature>
<reference evidence="5" key="1">
    <citation type="submission" date="2025-08" db="UniProtKB">
        <authorList>
            <consortium name="RefSeq"/>
        </authorList>
    </citation>
    <scope>IDENTIFICATION</scope>
</reference>